<evidence type="ECO:0000256" key="2">
    <source>
        <dbReference type="SAM" id="SignalP"/>
    </source>
</evidence>
<evidence type="ECO:0000259" key="3">
    <source>
        <dbReference type="Pfam" id="PF07589"/>
    </source>
</evidence>
<feature type="transmembrane region" description="Helical" evidence="1">
    <location>
        <begin position="153"/>
        <end position="172"/>
    </location>
</feature>
<evidence type="ECO:0000256" key="1">
    <source>
        <dbReference type="SAM" id="Phobius"/>
    </source>
</evidence>
<dbReference type="EMBL" id="QFQS01000001">
    <property type="protein sequence ID" value="PZQ99312.1"/>
    <property type="molecule type" value="Genomic_DNA"/>
</dbReference>
<name>A0A2W5SEN2_CERSP</name>
<sequence length="177" mass="18092">MKLTGILAGIAFAVAATGMSQAATVSVDVYAKENSIATSNLAAGADTGVVLTAGTKFSIAAALDDLWSIGTNAARHIGNADGAPSTNLYTFFGQTFNHGTLVGRIGDGLFFKVGTSLVNQIADATGTLKLYMWDYNTKDNTGFITADITVAPVPLPAAAPLLLAGLGALAIARRRKA</sequence>
<accession>A0A2W5SEN2</accession>
<organism evidence="4 5">
    <name type="scientific">Cereibacter sphaeroides</name>
    <name type="common">Rhodobacter sphaeroides</name>
    <dbReference type="NCBI Taxonomy" id="1063"/>
    <lineage>
        <taxon>Bacteria</taxon>
        <taxon>Pseudomonadati</taxon>
        <taxon>Pseudomonadota</taxon>
        <taxon>Alphaproteobacteria</taxon>
        <taxon>Rhodobacterales</taxon>
        <taxon>Paracoccaceae</taxon>
        <taxon>Cereibacter</taxon>
    </lineage>
</organism>
<comment type="caution">
    <text evidence="4">The sequence shown here is derived from an EMBL/GenBank/DDBJ whole genome shotgun (WGS) entry which is preliminary data.</text>
</comment>
<gene>
    <name evidence="4" type="ORF">DI533_01035</name>
</gene>
<keyword evidence="2" id="KW-0732">Signal</keyword>
<dbReference type="Proteomes" id="UP000248975">
    <property type="component" value="Unassembled WGS sequence"/>
</dbReference>
<evidence type="ECO:0000313" key="5">
    <source>
        <dbReference type="Proteomes" id="UP000248975"/>
    </source>
</evidence>
<protein>
    <recommendedName>
        <fullName evidence="3">Ice-binding protein C-terminal domain-containing protein</fullName>
    </recommendedName>
</protein>
<keyword evidence="1" id="KW-0812">Transmembrane</keyword>
<dbReference type="Gene3D" id="2.60.120.430">
    <property type="entry name" value="Galactose-binding lectin"/>
    <property type="match status" value="1"/>
</dbReference>
<evidence type="ECO:0000313" key="4">
    <source>
        <dbReference type="EMBL" id="PZQ99312.1"/>
    </source>
</evidence>
<dbReference type="InterPro" id="IPR013424">
    <property type="entry name" value="Ice-binding_C"/>
</dbReference>
<dbReference type="InterPro" id="IPR022472">
    <property type="entry name" value="VPLPA-CTERM"/>
</dbReference>
<feature type="signal peptide" evidence="2">
    <location>
        <begin position="1"/>
        <end position="22"/>
    </location>
</feature>
<reference evidence="4 5" key="1">
    <citation type="submission" date="2017-08" db="EMBL/GenBank/DDBJ databases">
        <title>Infants hospitalized years apart are colonized by the same room-sourced microbial strains.</title>
        <authorList>
            <person name="Brooks B."/>
            <person name="Olm M.R."/>
            <person name="Firek B.A."/>
            <person name="Baker R."/>
            <person name="Thomas B.C."/>
            <person name="Morowitz M.J."/>
            <person name="Banfield J.F."/>
        </authorList>
    </citation>
    <scope>NUCLEOTIDE SEQUENCE [LARGE SCALE GENOMIC DNA]</scope>
    <source>
        <strain evidence="4">S2_003_000_R2_11</strain>
    </source>
</reference>
<dbReference type="Pfam" id="PF07589">
    <property type="entry name" value="PEP-CTERM"/>
    <property type="match status" value="1"/>
</dbReference>
<feature type="domain" description="Ice-binding protein C-terminal" evidence="3">
    <location>
        <begin position="152"/>
        <end position="176"/>
    </location>
</feature>
<feature type="chain" id="PRO_5015958363" description="Ice-binding protein C-terminal domain-containing protein" evidence="2">
    <location>
        <begin position="23"/>
        <end position="177"/>
    </location>
</feature>
<proteinExistence type="predicted"/>
<keyword evidence="1" id="KW-0472">Membrane</keyword>
<dbReference type="NCBIfam" id="TIGR03370">
    <property type="entry name" value="VPLPA-CTERM"/>
    <property type="match status" value="1"/>
</dbReference>
<dbReference type="AlphaFoldDB" id="A0A2W5SEN2"/>
<keyword evidence="1" id="KW-1133">Transmembrane helix</keyword>